<comment type="caution">
    <text evidence="8">The sequence shown here is derived from an EMBL/GenBank/DDBJ whole genome shotgun (WGS) entry which is preliminary data.</text>
</comment>
<dbReference type="Pfam" id="PF00732">
    <property type="entry name" value="GMC_oxred_N"/>
    <property type="match status" value="1"/>
</dbReference>
<feature type="domain" description="Glucose-methanol-choline oxidoreductase N-terminal" evidence="6">
    <location>
        <begin position="79"/>
        <end position="303"/>
    </location>
</feature>
<evidence type="ECO:0000256" key="2">
    <source>
        <dbReference type="ARBA" id="ARBA00022630"/>
    </source>
</evidence>
<dbReference type="PANTHER" id="PTHR46056:SF12">
    <property type="entry name" value="LONG-CHAIN-ALCOHOL OXIDASE"/>
    <property type="match status" value="1"/>
</dbReference>
<dbReference type="SUPFAM" id="SSF51905">
    <property type="entry name" value="FAD/NAD(P)-binding domain"/>
    <property type="match status" value="1"/>
</dbReference>
<dbReference type="InterPro" id="IPR000172">
    <property type="entry name" value="GMC_OxRdtase_N"/>
</dbReference>
<dbReference type="InterPro" id="IPR036188">
    <property type="entry name" value="FAD/NAD-bd_sf"/>
</dbReference>
<evidence type="ECO:0000259" key="6">
    <source>
        <dbReference type="Pfam" id="PF00732"/>
    </source>
</evidence>
<keyword evidence="4" id="KW-0560">Oxidoreductase</keyword>
<dbReference type="InterPro" id="IPR007867">
    <property type="entry name" value="GMC_OxRtase_C"/>
</dbReference>
<dbReference type="EMBL" id="JAIEZQ010000003">
    <property type="protein sequence ID" value="MBY9076568.1"/>
    <property type="molecule type" value="Genomic_DNA"/>
</dbReference>
<sequence>MNNHYDIVIIGTGAGGGTLAHRLAASGKQILLLERGDYLPREPENWDSREVFIKGRYKAPEEWYDKHGKPFHPGAHYWVGGNTKVYGAILFRLRERDFGEVRHHGGISPAWPLSYTDFAPYYTEAERLYHVHGHRGSDPTEPPSNDPYPHPPVSHEPRIQRLSDDLERAGHRPFPLPVGVMLDEADPENSRCVRCTRLDGFPCLVDAKADAHVVAVRPALLHPNVTLVRRAKVERLETDPTGRSVSQVVVERDGERETYSGDIVVVSCGAVNSAALLLRSASDKHPGGLANSSGVVGRHYMAHLNTAMIALSREPNPTRFQKTLGLNDFYWGADDFDFPLGHIQMLGKTDGQMLKAGAPKGTPKPILDYVAKHAIDFWLTTEDLPHPGNRVTVDRAGRIQLSYTDRNTEGHRRLVHKLEQLLPMLGCRERTLPSTVTRDERIPIAGVAHQCGTVRFGDDPTSSALDVNCKAHDLDNLYVVDTSFFPSSSAVNPALTAMANAMRVGDHLLDRLGATTRQTAGAQS</sequence>
<keyword evidence="9" id="KW-1185">Reference proteome</keyword>
<evidence type="ECO:0000313" key="9">
    <source>
        <dbReference type="Proteomes" id="UP000754710"/>
    </source>
</evidence>
<dbReference type="PANTHER" id="PTHR46056">
    <property type="entry name" value="LONG-CHAIN-ALCOHOL OXIDASE"/>
    <property type="match status" value="1"/>
</dbReference>
<dbReference type="RefSeq" id="WP_221026365.1">
    <property type="nucleotide sequence ID" value="NZ_JAIEZQ010000003.1"/>
</dbReference>
<name>A0ABS7RR77_9ACTN</name>
<gene>
    <name evidence="8" type="ORF">K1X13_17165</name>
</gene>
<evidence type="ECO:0000256" key="1">
    <source>
        <dbReference type="ARBA" id="ARBA00010790"/>
    </source>
</evidence>
<evidence type="ECO:0000259" key="7">
    <source>
        <dbReference type="Pfam" id="PF05199"/>
    </source>
</evidence>
<proteinExistence type="inferred from homology"/>
<protein>
    <submittedName>
        <fullName evidence="8">GMC family oxidoreductase</fullName>
    </submittedName>
</protein>
<keyword evidence="3" id="KW-0274">FAD</keyword>
<dbReference type="Proteomes" id="UP000754710">
    <property type="component" value="Unassembled WGS sequence"/>
</dbReference>
<dbReference type="Pfam" id="PF05199">
    <property type="entry name" value="GMC_oxred_C"/>
    <property type="match status" value="1"/>
</dbReference>
<evidence type="ECO:0000256" key="3">
    <source>
        <dbReference type="ARBA" id="ARBA00022827"/>
    </source>
</evidence>
<dbReference type="PRINTS" id="PR00411">
    <property type="entry name" value="PNDRDTASEI"/>
</dbReference>
<feature type="compositionally biased region" description="Pro residues" evidence="5">
    <location>
        <begin position="140"/>
        <end position="152"/>
    </location>
</feature>
<evidence type="ECO:0000313" key="8">
    <source>
        <dbReference type="EMBL" id="MBY9076568.1"/>
    </source>
</evidence>
<comment type="similarity">
    <text evidence="1">Belongs to the GMC oxidoreductase family.</text>
</comment>
<organism evidence="8 9">
    <name type="scientific">Nocardioides jiangsuensis</name>
    <dbReference type="NCBI Taxonomy" id="2866161"/>
    <lineage>
        <taxon>Bacteria</taxon>
        <taxon>Bacillati</taxon>
        <taxon>Actinomycetota</taxon>
        <taxon>Actinomycetes</taxon>
        <taxon>Propionibacteriales</taxon>
        <taxon>Nocardioidaceae</taxon>
        <taxon>Nocardioides</taxon>
    </lineage>
</organism>
<evidence type="ECO:0000256" key="5">
    <source>
        <dbReference type="SAM" id="MobiDB-lite"/>
    </source>
</evidence>
<evidence type="ECO:0000256" key="4">
    <source>
        <dbReference type="ARBA" id="ARBA00023002"/>
    </source>
</evidence>
<feature type="region of interest" description="Disordered" evidence="5">
    <location>
        <begin position="132"/>
        <end position="157"/>
    </location>
</feature>
<feature type="domain" description="Glucose-methanol-choline oxidoreductase C-terminal" evidence="7">
    <location>
        <begin position="436"/>
        <end position="501"/>
    </location>
</feature>
<reference evidence="8 9" key="1">
    <citation type="submission" date="2021-08" db="EMBL/GenBank/DDBJ databases">
        <title>Nocardioides bacterium WL0053 sp. nov., isolated from the sediment.</title>
        <authorList>
            <person name="Wang L."/>
            <person name="Zhang D."/>
            <person name="Zhang A."/>
        </authorList>
    </citation>
    <scope>NUCLEOTIDE SEQUENCE [LARGE SCALE GENOMIC DNA]</scope>
    <source>
        <strain evidence="8 9">WL0053</strain>
    </source>
</reference>
<accession>A0ABS7RR77</accession>
<keyword evidence="2" id="KW-0285">Flavoprotein</keyword>
<dbReference type="Gene3D" id="3.50.50.60">
    <property type="entry name" value="FAD/NAD(P)-binding domain"/>
    <property type="match status" value="2"/>
</dbReference>